<organism evidence="9">
    <name type="scientific">Notodromas monacha</name>
    <dbReference type="NCBI Taxonomy" id="399045"/>
    <lineage>
        <taxon>Eukaryota</taxon>
        <taxon>Metazoa</taxon>
        <taxon>Ecdysozoa</taxon>
        <taxon>Arthropoda</taxon>
        <taxon>Crustacea</taxon>
        <taxon>Oligostraca</taxon>
        <taxon>Ostracoda</taxon>
        <taxon>Podocopa</taxon>
        <taxon>Podocopida</taxon>
        <taxon>Cypridocopina</taxon>
        <taxon>Cypridoidea</taxon>
        <taxon>Cyprididae</taxon>
        <taxon>Notodromas</taxon>
    </lineage>
</organism>
<dbReference type="PANTHER" id="PTHR11571:SF222">
    <property type="entry name" value="GLUTATHIONE TRANSFERASE"/>
    <property type="match status" value="1"/>
</dbReference>
<feature type="domain" description="GST N-terminal" evidence="7">
    <location>
        <begin position="12"/>
        <end position="94"/>
    </location>
</feature>
<sequence>MTEENNSQDEKQKYILGYWNVRGYAQPIRYLLEHIGADYKEEIFSVMKRRTWLQKRDAMGLDYPNLPYFIDGDKRITQSGAIMFYLARKHGLLGATLEEKTRATMAYFELCDFRFAFYFATYGLWTEVKKYDWYSKHLPSFLRRSSDFLGDRSFMAGEEVTFVDFLAYELLDVIQYTDPACLANATPNLWKYYHRMESMNAVQNHRHSHRHISWPVNCNHASFGYKAEDKHVRDSVDLPDPS</sequence>
<dbReference type="GO" id="GO:0004364">
    <property type="term" value="F:glutathione transferase activity"/>
    <property type="evidence" value="ECO:0007669"/>
    <property type="project" value="UniProtKB-EC"/>
</dbReference>
<evidence type="ECO:0000256" key="3">
    <source>
        <dbReference type="ARBA" id="ARBA00011738"/>
    </source>
</evidence>
<dbReference type="GO" id="GO:0006749">
    <property type="term" value="P:glutathione metabolic process"/>
    <property type="evidence" value="ECO:0007669"/>
    <property type="project" value="TreeGrafter"/>
</dbReference>
<protein>
    <recommendedName>
        <fullName evidence="4">glutathione transferase</fullName>
        <ecNumber evidence="4">2.5.1.18</ecNumber>
    </recommendedName>
</protein>
<dbReference type="Pfam" id="PF14497">
    <property type="entry name" value="GST_C_3"/>
    <property type="match status" value="1"/>
</dbReference>
<comment type="similarity">
    <text evidence="2">Belongs to the GST superfamily. Mu family.</text>
</comment>
<dbReference type="PROSITE" id="PS50405">
    <property type="entry name" value="GST_CTER"/>
    <property type="match status" value="1"/>
</dbReference>
<dbReference type="AlphaFoldDB" id="A0A7R9BK55"/>
<evidence type="ECO:0000313" key="10">
    <source>
        <dbReference type="Proteomes" id="UP000678499"/>
    </source>
</evidence>
<evidence type="ECO:0000259" key="8">
    <source>
        <dbReference type="PROSITE" id="PS50405"/>
    </source>
</evidence>
<dbReference type="OrthoDB" id="4951845at2759"/>
<dbReference type="EMBL" id="OA882559">
    <property type="protein sequence ID" value="CAD7275981.1"/>
    <property type="molecule type" value="Genomic_DNA"/>
</dbReference>
<evidence type="ECO:0000259" key="7">
    <source>
        <dbReference type="PROSITE" id="PS50404"/>
    </source>
</evidence>
<dbReference type="InterPro" id="IPR004046">
    <property type="entry name" value="GST_C"/>
</dbReference>
<dbReference type="FunFam" id="1.20.1050.10:FF:000101">
    <property type="entry name" value="Glutathione S-transferase Mu 4"/>
    <property type="match status" value="1"/>
</dbReference>
<evidence type="ECO:0000256" key="4">
    <source>
        <dbReference type="ARBA" id="ARBA00012452"/>
    </source>
</evidence>
<comment type="catalytic activity">
    <reaction evidence="6">
        <text>RX + glutathione = an S-substituted glutathione + a halide anion + H(+)</text>
        <dbReference type="Rhea" id="RHEA:16437"/>
        <dbReference type="ChEBI" id="CHEBI:15378"/>
        <dbReference type="ChEBI" id="CHEBI:16042"/>
        <dbReference type="ChEBI" id="CHEBI:17792"/>
        <dbReference type="ChEBI" id="CHEBI:57925"/>
        <dbReference type="ChEBI" id="CHEBI:90779"/>
        <dbReference type="EC" id="2.5.1.18"/>
    </reaction>
</comment>
<dbReference type="SFLD" id="SFLDG00363">
    <property type="entry name" value="AMPS_(cytGST):_Alpha-__Mu-__Pi"/>
    <property type="match status" value="1"/>
</dbReference>
<dbReference type="SFLD" id="SFLDG01205">
    <property type="entry name" value="AMPS.1"/>
    <property type="match status" value="1"/>
</dbReference>
<keyword evidence="10" id="KW-1185">Reference proteome</keyword>
<proteinExistence type="inferred from homology"/>
<evidence type="ECO:0000256" key="6">
    <source>
        <dbReference type="ARBA" id="ARBA00047960"/>
    </source>
</evidence>
<evidence type="ECO:0000256" key="5">
    <source>
        <dbReference type="ARBA" id="ARBA00022679"/>
    </source>
</evidence>
<keyword evidence="5" id="KW-0808">Transferase</keyword>
<accession>A0A7R9BK55</accession>
<evidence type="ECO:0000313" key="9">
    <source>
        <dbReference type="EMBL" id="CAD7275981.1"/>
    </source>
</evidence>
<dbReference type="InterPro" id="IPR004045">
    <property type="entry name" value="Glutathione_S-Trfase_N"/>
</dbReference>
<comment type="subunit">
    <text evidence="3">Homodimer.</text>
</comment>
<dbReference type="PROSITE" id="PS50404">
    <property type="entry name" value="GST_NTER"/>
    <property type="match status" value="1"/>
</dbReference>
<name>A0A7R9BK55_9CRUS</name>
<dbReference type="InterPro" id="IPR010987">
    <property type="entry name" value="Glutathione-S-Trfase_C-like"/>
</dbReference>
<dbReference type="Gene3D" id="1.20.1050.130">
    <property type="match status" value="1"/>
</dbReference>
<dbReference type="EC" id="2.5.1.18" evidence="4"/>
<feature type="domain" description="GST C-terminal" evidence="8">
    <location>
        <begin position="96"/>
        <end position="216"/>
    </location>
</feature>
<dbReference type="SUPFAM" id="SSF47616">
    <property type="entry name" value="GST C-terminal domain-like"/>
    <property type="match status" value="1"/>
</dbReference>
<dbReference type="Pfam" id="PF02798">
    <property type="entry name" value="GST_N"/>
    <property type="match status" value="1"/>
</dbReference>
<comment type="function">
    <text evidence="1">Conjugation of reduced glutathione to a wide number of exogenous and endogenous hydrophobic electrophiles.</text>
</comment>
<dbReference type="PANTHER" id="PTHR11571">
    <property type="entry name" value="GLUTATHIONE S-TRANSFERASE"/>
    <property type="match status" value="1"/>
</dbReference>
<dbReference type="InterPro" id="IPR040079">
    <property type="entry name" value="Glutathione_S-Trfase"/>
</dbReference>
<dbReference type="InterPro" id="IPR050213">
    <property type="entry name" value="GST_superfamily"/>
</dbReference>
<reference evidence="9" key="1">
    <citation type="submission" date="2020-11" db="EMBL/GenBank/DDBJ databases">
        <authorList>
            <person name="Tran Van P."/>
        </authorList>
    </citation>
    <scope>NUCLEOTIDE SEQUENCE</scope>
</reference>
<dbReference type="InterPro" id="IPR036282">
    <property type="entry name" value="Glutathione-S-Trfase_C_sf"/>
</dbReference>
<gene>
    <name evidence="9" type="ORF">NMOB1V02_LOCUS3764</name>
</gene>
<dbReference type="GO" id="GO:0042178">
    <property type="term" value="P:xenobiotic catabolic process"/>
    <property type="evidence" value="ECO:0007669"/>
    <property type="project" value="UniProtKB-ARBA"/>
</dbReference>
<evidence type="ECO:0000256" key="1">
    <source>
        <dbReference type="ARBA" id="ARBA00003701"/>
    </source>
</evidence>
<dbReference type="SUPFAM" id="SSF52833">
    <property type="entry name" value="Thioredoxin-like"/>
    <property type="match status" value="1"/>
</dbReference>
<dbReference type="EMBL" id="CAJPEX010000522">
    <property type="protein sequence ID" value="CAG0916133.1"/>
    <property type="molecule type" value="Genomic_DNA"/>
</dbReference>
<dbReference type="Proteomes" id="UP000678499">
    <property type="component" value="Unassembled WGS sequence"/>
</dbReference>
<evidence type="ECO:0000256" key="2">
    <source>
        <dbReference type="ARBA" id="ARBA00005861"/>
    </source>
</evidence>
<dbReference type="SFLD" id="SFLDS00019">
    <property type="entry name" value="Glutathione_Transferase_(cytos"/>
    <property type="match status" value="1"/>
</dbReference>
<dbReference type="InterPro" id="IPR036249">
    <property type="entry name" value="Thioredoxin-like_sf"/>
</dbReference>